<feature type="domain" description="G-protein coupled receptors family 1 profile" evidence="7">
    <location>
        <begin position="32"/>
        <end position="304"/>
    </location>
</feature>
<protein>
    <recommendedName>
        <fullName evidence="7">G-protein coupled receptors family 1 profile domain-containing protein</fullName>
    </recommendedName>
</protein>
<feature type="transmembrane region" description="Helical" evidence="6">
    <location>
        <begin position="20"/>
        <end position="41"/>
    </location>
</feature>
<dbReference type="PROSITE" id="PS00237">
    <property type="entry name" value="G_PROTEIN_RECEP_F1_1"/>
    <property type="match status" value="1"/>
</dbReference>
<keyword evidence="4 6" id="KW-0472">Membrane</keyword>
<evidence type="ECO:0000259" key="7">
    <source>
        <dbReference type="PROSITE" id="PS50262"/>
    </source>
</evidence>
<feature type="transmembrane region" description="Helical" evidence="6">
    <location>
        <begin position="53"/>
        <end position="74"/>
    </location>
</feature>
<evidence type="ECO:0000256" key="4">
    <source>
        <dbReference type="ARBA" id="ARBA00023136"/>
    </source>
</evidence>
<dbReference type="CDD" id="cd14978">
    <property type="entry name" value="7tmA_FMRFamide_R-like"/>
    <property type="match status" value="1"/>
</dbReference>
<keyword evidence="9" id="KW-1185">Reference proteome</keyword>
<keyword evidence="5" id="KW-0807">Transducer</keyword>
<dbReference type="SUPFAM" id="SSF81321">
    <property type="entry name" value="Family A G protein-coupled receptor-like"/>
    <property type="match status" value="1"/>
</dbReference>
<dbReference type="Gene3D" id="1.20.1070.10">
    <property type="entry name" value="Rhodopsin 7-helix transmembrane proteins"/>
    <property type="match status" value="1"/>
</dbReference>
<sequence>MNVSKYDVWHEAIRLGLIRLFYPCLMIFGTIGNVLCLKILLRKRFRRQSTCQYLCILAVIDILFIYTRSIRYLYRHIFSADLRNTSLWTCRSLIFFSSTLSHLASWILVIVSFDRYFIMKNRVSHRNTKYRVMLTTCILVLIICFLNAHYFVILGRNVRLPSATHPKRRNLTDEAVHNGTNRFVCIAKTEFKQFFRFVQPILDVLFVAIIPFCLLAFTNIAIIHTTMRTNLLRKTSRRQKRNNRLTVMLLSVILSFMLLTCPSVVYICLNRLSTATTFSGTKLIVLDLFEALWYTKHALNFLLYTLSGQDFRREFRKLILCSKRTASNTLRHRKHHQQGNSHSMLSENSYVSTHRASSITIQLNQTETKTMVVWRD</sequence>
<comment type="caution">
    <text evidence="8">The sequence shown here is derived from an EMBL/GenBank/DDBJ whole genome shotgun (WGS) entry which is preliminary data.</text>
</comment>
<evidence type="ECO:0000313" key="9">
    <source>
        <dbReference type="Proteomes" id="UP000663828"/>
    </source>
</evidence>
<dbReference type="EMBL" id="CAJNOR010000819">
    <property type="protein sequence ID" value="CAF1014496.1"/>
    <property type="molecule type" value="Genomic_DNA"/>
</dbReference>
<dbReference type="AlphaFoldDB" id="A0A814HTK4"/>
<evidence type="ECO:0000256" key="3">
    <source>
        <dbReference type="ARBA" id="ARBA00022989"/>
    </source>
</evidence>
<comment type="subcellular location">
    <subcellularLocation>
        <location evidence="1">Membrane</location>
    </subcellularLocation>
</comment>
<evidence type="ECO:0000256" key="5">
    <source>
        <dbReference type="RuleBase" id="RU000688"/>
    </source>
</evidence>
<accession>A0A814HTK4</accession>
<proteinExistence type="inferred from homology"/>
<organism evidence="8 9">
    <name type="scientific">Adineta ricciae</name>
    <name type="common">Rotifer</name>
    <dbReference type="NCBI Taxonomy" id="249248"/>
    <lineage>
        <taxon>Eukaryota</taxon>
        <taxon>Metazoa</taxon>
        <taxon>Spiralia</taxon>
        <taxon>Gnathifera</taxon>
        <taxon>Rotifera</taxon>
        <taxon>Eurotatoria</taxon>
        <taxon>Bdelloidea</taxon>
        <taxon>Adinetida</taxon>
        <taxon>Adinetidae</taxon>
        <taxon>Adineta</taxon>
    </lineage>
</organism>
<dbReference type="InterPro" id="IPR000276">
    <property type="entry name" value="GPCR_Rhodpsn"/>
</dbReference>
<feature type="transmembrane region" description="Helical" evidence="6">
    <location>
        <begin position="94"/>
        <end position="118"/>
    </location>
</feature>
<dbReference type="PROSITE" id="PS50262">
    <property type="entry name" value="G_PROTEIN_RECEP_F1_2"/>
    <property type="match status" value="1"/>
</dbReference>
<name>A0A814HTK4_ADIRI</name>
<dbReference type="Proteomes" id="UP000663828">
    <property type="component" value="Unassembled WGS sequence"/>
</dbReference>
<keyword evidence="3 6" id="KW-1133">Transmembrane helix</keyword>
<dbReference type="GO" id="GO:0004930">
    <property type="term" value="F:G protein-coupled receptor activity"/>
    <property type="evidence" value="ECO:0007669"/>
    <property type="project" value="UniProtKB-KW"/>
</dbReference>
<dbReference type="PANTHER" id="PTHR46641:SF25">
    <property type="entry name" value="CNMAMIDE RECEPTOR-RELATED"/>
    <property type="match status" value="1"/>
</dbReference>
<keyword evidence="2 5" id="KW-0812">Transmembrane</keyword>
<feature type="transmembrane region" description="Helical" evidence="6">
    <location>
        <begin position="204"/>
        <end position="224"/>
    </location>
</feature>
<dbReference type="Pfam" id="PF00001">
    <property type="entry name" value="7tm_1"/>
    <property type="match status" value="1"/>
</dbReference>
<evidence type="ECO:0000256" key="2">
    <source>
        <dbReference type="ARBA" id="ARBA00022692"/>
    </source>
</evidence>
<gene>
    <name evidence="8" type="ORF">XAT740_LOCUS13899</name>
</gene>
<feature type="transmembrane region" description="Helical" evidence="6">
    <location>
        <begin position="130"/>
        <end position="152"/>
    </location>
</feature>
<reference evidence="8" key="1">
    <citation type="submission" date="2021-02" db="EMBL/GenBank/DDBJ databases">
        <authorList>
            <person name="Nowell W R."/>
        </authorList>
    </citation>
    <scope>NUCLEOTIDE SEQUENCE</scope>
</reference>
<evidence type="ECO:0000256" key="1">
    <source>
        <dbReference type="ARBA" id="ARBA00004370"/>
    </source>
</evidence>
<dbReference type="InterPro" id="IPR052954">
    <property type="entry name" value="GPCR-Ligand_Int"/>
</dbReference>
<keyword evidence="5" id="KW-0675">Receptor</keyword>
<comment type="similarity">
    <text evidence="5">Belongs to the G-protein coupled receptor 1 family.</text>
</comment>
<dbReference type="PRINTS" id="PR00237">
    <property type="entry name" value="GPCRRHODOPSN"/>
</dbReference>
<dbReference type="InterPro" id="IPR017452">
    <property type="entry name" value="GPCR_Rhodpsn_7TM"/>
</dbReference>
<dbReference type="PANTHER" id="PTHR46641">
    <property type="entry name" value="FMRFAMIDE RECEPTOR-RELATED"/>
    <property type="match status" value="1"/>
</dbReference>
<evidence type="ECO:0000313" key="8">
    <source>
        <dbReference type="EMBL" id="CAF1014496.1"/>
    </source>
</evidence>
<evidence type="ECO:0000256" key="6">
    <source>
        <dbReference type="SAM" id="Phobius"/>
    </source>
</evidence>
<feature type="transmembrane region" description="Helical" evidence="6">
    <location>
        <begin position="245"/>
        <end position="267"/>
    </location>
</feature>
<dbReference type="GO" id="GO:0016020">
    <property type="term" value="C:membrane"/>
    <property type="evidence" value="ECO:0007669"/>
    <property type="project" value="UniProtKB-SubCell"/>
</dbReference>
<keyword evidence="5" id="KW-0297">G-protein coupled receptor</keyword>